<dbReference type="EMBL" id="MZ348422">
    <property type="protein sequence ID" value="QYN79937.1"/>
    <property type="molecule type" value="Genomic_DNA"/>
</dbReference>
<organism evidence="1 2">
    <name type="scientific">Kosakonia phage Kc263</name>
    <dbReference type="NCBI Taxonomy" id="2863194"/>
    <lineage>
        <taxon>Viruses</taxon>
        <taxon>Duplodnaviria</taxon>
        <taxon>Heunggongvirae</taxon>
        <taxon>Uroviricota</taxon>
        <taxon>Caudoviricetes</taxon>
        <taxon>Chimalliviridae</taxon>
        <taxon>Branisovskavirus</taxon>
        <taxon>Branisovskavirus Kc263</taxon>
    </lineage>
</organism>
<name>A0AAE7WF70_9CAUD</name>
<reference evidence="1" key="1">
    <citation type="journal article" date="2021" name="Viruses">
        <title>Novel Viruses That Lyse Plant and Human Strains of Kosakonia cowanii.</title>
        <authorList>
            <person name="Petrzik K."/>
            <person name="Brazdova S."/>
            <person name="Krawczyk K."/>
        </authorList>
    </citation>
    <scope>NUCLEOTIDE SEQUENCE</scope>
</reference>
<accession>A0AAE7WF70</accession>
<proteinExistence type="predicted"/>
<evidence type="ECO:0000313" key="1">
    <source>
        <dbReference type="EMBL" id="QYN79937.1"/>
    </source>
</evidence>
<evidence type="ECO:0000313" key="2">
    <source>
        <dbReference type="Proteomes" id="UP000828443"/>
    </source>
</evidence>
<sequence>MARNADIRVWISSVLPTENISVVASVLKDIINKVEGLQKTTKNTSAEGLNIQLVASDKFKILPSDDTYFLGDVKRAAAEFDLLGYSWTKEQSYFIGNYFEDADETFAEAMGGWEEVGKLGGRIHAAIMKRFYNWERSGSANPITLPHTLDNVTVATVTIPGLTLVEGEHQGLRHSQLQSTIIVFKDTDLIHKGKFGTSVKSLDLSKTLPRYQEEYETVKAIINKIPVNRREFDQFHLLDNLVKTIACYNTPLFDYKDVHLAFDLCRYTMTGMINKVNGETLITISVCRNDHSTTPDIITEIGVPLSTLVIGLNTYRLREKVPNHNMWVVGSFETMQDALFNGHAETATALALGFKQNGYSQSDLDGLSIDNPIMNGVRLIFNGTGMFDVMFNLERHVKDSIYIFDSIYNISELQIDSLKEEDAVKVEVVEPKRGFFSWLRSMFCLA</sequence>
<dbReference type="KEGG" id="vg:77953114"/>
<protein>
    <submittedName>
        <fullName evidence="1">Uncharacterized protein</fullName>
    </submittedName>
</protein>
<dbReference type="RefSeq" id="YP_010676749.1">
    <property type="nucleotide sequence ID" value="NC_071015.1"/>
</dbReference>
<dbReference type="GeneID" id="77953114"/>
<keyword evidence="2" id="KW-1185">Reference proteome</keyword>
<dbReference type="Proteomes" id="UP000828443">
    <property type="component" value="Segment"/>
</dbReference>